<dbReference type="GO" id="GO:0016491">
    <property type="term" value="F:oxidoreductase activity"/>
    <property type="evidence" value="ECO:0007669"/>
    <property type="project" value="UniProtKB-KW"/>
</dbReference>
<evidence type="ECO:0000256" key="2">
    <source>
        <dbReference type="ARBA" id="ARBA00023002"/>
    </source>
</evidence>
<dbReference type="InterPro" id="IPR051122">
    <property type="entry name" value="SDR_DHRS6-like"/>
</dbReference>
<keyword evidence="2" id="KW-0560">Oxidoreductase</keyword>
<dbReference type="InterPro" id="IPR020904">
    <property type="entry name" value="Sc_DH/Rdtase_CS"/>
</dbReference>
<keyword evidence="5" id="KW-1185">Reference proteome</keyword>
<accession>A0A062Y0W6</accession>
<dbReference type="SUPFAM" id="SSF51735">
    <property type="entry name" value="NAD(P)-binding Rossmann-fold domains"/>
    <property type="match status" value="1"/>
</dbReference>
<dbReference type="PROSITE" id="PS00061">
    <property type="entry name" value="ADH_SHORT"/>
    <property type="match status" value="1"/>
</dbReference>
<dbReference type="PRINTS" id="PR00080">
    <property type="entry name" value="SDRFAMILY"/>
</dbReference>
<dbReference type="PANTHER" id="PTHR43477:SF1">
    <property type="entry name" value="DIHYDROANTICAPSIN 7-DEHYDROGENASE"/>
    <property type="match status" value="1"/>
</dbReference>
<feature type="domain" description="Ketoreductase" evidence="3">
    <location>
        <begin position="4"/>
        <end position="174"/>
    </location>
</feature>
<dbReference type="PROSITE" id="PS51257">
    <property type="entry name" value="PROKAR_LIPOPROTEIN"/>
    <property type="match status" value="1"/>
</dbReference>
<dbReference type="EMBL" id="JMFG01000008">
    <property type="protein sequence ID" value="KDA54375.1"/>
    <property type="molecule type" value="Genomic_DNA"/>
</dbReference>
<organism evidence="4 5">
    <name type="scientific">Thermoanaerobaculum aquaticum</name>
    <dbReference type="NCBI Taxonomy" id="1312852"/>
    <lineage>
        <taxon>Bacteria</taxon>
        <taxon>Pseudomonadati</taxon>
        <taxon>Acidobacteriota</taxon>
        <taxon>Thermoanaerobaculia</taxon>
        <taxon>Thermoanaerobaculales</taxon>
        <taxon>Thermoanaerobaculaceae</taxon>
        <taxon>Thermoanaerobaculum</taxon>
    </lineage>
</organism>
<dbReference type="AlphaFoldDB" id="A0A062Y0W6"/>
<reference evidence="4 5" key="1">
    <citation type="submission" date="2014-04" db="EMBL/GenBank/DDBJ databases">
        <title>The Genome Sequence of Thermoanaerobaculum aquaticum MP-01, The First Cultivated Group 23 Acidobacterium.</title>
        <authorList>
            <person name="Stamps B.W."/>
            <person name="Losey N.A."/>
            <person name="Lawson P.A."/>
            <person name="Stevenson B.S."/>
        </authorList>
    </citation>
    <scope>NUCLEOTIDE SEQUENCE [LARGE SCALE GENOMIC DNA]</scope>
    <source>
        <strain evidence="4 5">MP-01</strain>
    </source>
</reference>
<evidence type="ECO:0000313" key="5">
    <source>
        <dbReference type="Proteomes" id="UP000027284"/>
    </source>
</evidence>
<dbReference type="Pfam" id="PF13561">
    <property type="entry name" value="adh_short_C2"/>
    <property type="match status" value="1"/>
</dbReference>
<dbReference type="OrthoDB" id="9803333at2"/>
<sequence length="241" mass="25768">MKPRTVVVTGAASGIGLACAQAFLELGDEVIAHFRSDPKGLGELARRYPGRVSLVQADLGTEAGCVALFAGLQQVDVLVHSAGIWNAGPIRELSAARLEEMFRVNTFSAYFLAREASFRMPRGSMVFIGSTAGERGEPGHSHYAGSKAALWGLVQSLAQELAPQIRVNLVSPGWVRTPMAEPALSEPGREARIVERIPLRRIAEPEDVASAVVFLADERQRHITGIDLPVSGGALLPLPRG</sequence>
<dbReference type="STRING" id="1312852.EG19_11715"/>
<dbReference type="InterPro" id="IPR002347">
    <property type="entry name" value="SDR_fam"/>
</dbReference>
<comment type="similarity">
    <text evidence="1">Belongs to the short-chain dehydrogenases/reductases (SDR) family.</text>
</comment>
<dbReference type="CDD" id="cd05233">
    <property type="entry name" value="SDR_c"/>
    <property type="match status" value="1"/>
</dbReference>
<proteinExistence type="inferred from homology"/>
<dbReference type="Gene3D" id="3.40.50.720">
    <property type="entry name" value="NAD(P)-binding Rossmann-like Domain"/>
    <property type="match status" value="1"/>
</dbReference>
<dbReference type="SMART" id="SM00822">
    <property type="entry name" value="PKS_KR"/>
    <property type="match status" value="1"/>
</dbReference>
<comment type="caution">
    <text evidence="4">The sequence shown here is derived from an EMBL/GenBank/DDBJ whole genome shotgun (WGS) entry which is preliminary data.</text>
</comment>
<dbReference type="RefSeq" id="WP_038047630.1">
    <property type="nucleotide sequence ID" value="NZ_JMFG01000008.1"/>
</dbReference>
<dbReference type="PRINTS" id="PR00081">
    <property type="entry name" value="GDHRDH"/>
</dbReference>
<dbReference type="Proteomes" id="UP000027284">
    <property type="component" value="Unassembled WGS sequence"/>
</dbReference>
<evidence type="ECO:0000259" key="3">
    <source>
        <dbReference type="SMART" id="SM00822"/>
    </source>
</evidence>
<dbReference type="InterPro" id="IPR036291">
    <property type="entry name" value="NAD(P)-bd_dom_sf"/>
</dbReference>
<evidence type="ECO:0000313" key="4">
    <source>
        <dbReference type="EMBL" id="KDA54375.1"/>
    </source>
</evidence>
<dbReference type="InterPro" id="IPR057326">
    <property type="entry name" value="KR_dom"/>
</dbReference>
<protein>
    <recommendedName>
        <fullName evidence="3">Ketoreductase domain-containing protein</fullName>
    </recommendedName>
</protein>
<dbReference type="PANTHER" id="PTHR43477">
    <property type="entry name" value="DIHYDROANTICAPSIN 7-DEHYDROGENASE"/>
    <property type="match status" value="1"/>
</dbReference>
<evidence type="ECO:0000256" key="1">
    <source>
        <dbReference type="ARBA" id="ARBA00006484"/>
    </source>
</evidence>
<dbReference type="FunFam" id="3.40.50.720:FF:000084">
    <property type="entry name" value="Short-chain dehydrogenase reductase"/>
    <property type="match status" value="1"/>
</dbReference>
<gene>
    <name evidence="4" type="ORF">EG19_11715</name>
</gene>
<name>A0A062Y0W6_9BACT</name>